<reference evidence="2" key="1">
    <citation type="submission" date="2022-11" db="UniProtKB">
        <authorList>
            <consortium name="WormBaseParasite"/>
        </authorList>
    </citation>
    <scope>IDENTIFICATION</scope>
</reference>
<name>A0AC34RKT8_9BILA</name>
<dbReference type="WBParaSite" id="JU765_v2.g7963.t1">
    <property type="protein sequence ID" value="JU765_v2.g7963.t1"/>
    <property type="gene ID" value="JU765_v2.g7963"/>
</dbReference>
<dbReference type="Proteomes" id="UP000887576">
    <property type="component" value="Unplaced"/>
</dbReference>
<evidence type="ECO:0000313" key="2">
    <source>
        <dbReference type="WBParaSite" id="JU765_v2.g7963.t1"/>
    </source>
</evidence>
<accession>A0AC34RKT8</accession>
<evidence type="ECO:0000313" key="1">
    <source>
        <dbReference type="Proteomes" id="UP000887576"/>
    </source>
</evidence>
<protein>
    <submittedName>
        <fullName evidence="2">Uncharacterized protein</fullName>
    </submittedName>
</protein>
<organism evidence="1 2">
    <name type="scientific">Panagrolaimus sp. JU765</name>
    <dbReference type="NCBI Taxonomy" id="591449"/>
    <lineage>
        <taxon>Eukaryota</taxon>
        <taxon>Metazoa</taxon>
        <taxon>Ecdysozoa</taxon>
        <taxon>Nematoda</taxon>
        <taxon>Chromadorea</taxon>
        <taxon>Rhabditida</taxon>
        <taxon>Tylenchina</taxon>
        <taxon>Panagrolaimomorpha</taxon>
        <taxon>Panagrolaimoidea</taxon>
        <taxon>Panagrolaimidae</taxon>
        <taxon>Panagrolaimus</taxon>
    </lineage>
</organism>
<proteinExistence type="predicted"/>
<sequence>MNRNFGNSFAGPSNSKPIQQPFSKSVNWNHQNHVFQQQVSITNVNIVQNFNVEPNNFQKNPQNQQNYWNRQQSNHQHVQQPYFYFAEPVQNPPSNGYGNYPTCHPQVPPQTVFNTSDAWDVIEVVHGAVPEPESIPMGMSSSQTTNM</sequence>